<keyword evidence="3" id="KW-1185">Reference proteome</keyword>
<keyword evidence="1" id="KW-0812">Transmembrane</keyword>
<dbReference type="Proteomes" id="UP001107558">
    <property type="component" value="Chromosome 3"/>
</dbReference>
<keyword evidence="1" id="KW-1133">Transmembrane helix</keyword>
<comment type="caution">
    <text evidence="2">The sequence shown here is derived from an EMBL/GenBank/DDBJ whole genome shotgun (WGS) entry which is preliminary data.</text>
</comment>
<evidence type="ECO:0000313" key="2">
    <source>
        <dbReference type="EMBL" id="KAG5672436.1"/>
    </source>
</evidence>
<organism evidence="2 3">
    <name type="scientific">Polypedilum vanderplanki</name>
    <name type="common">Sleeping chironomid midge</name>
    <dbReference type="NCBI Taxonomy" id="319348"/>
    <lineage>
        <taxon>Eukaryota</taxon>
        <taxon>Metazoa</taxon>
        <taxon>Ecdysozoa</taxon>
        <taxon>Arthropoda</taxon>
        <taxon>Hexapoda</taxon>
        <taxon>Insecta</taxon>
        <taxon>Pterygota</taxon>
        <taxon>Neoptera</taxon>
        <taxon>Endopterygota</taxon>
        <taxon>Diptera</taxon>
        <taxon>Nematocera</taxon>
        <taxon>Chironomoidea</taxon>
        <taxon>Chironomidae</taxon>
        <taxon>Chironominae</taxon>
        <taxon>Polypedilum</taxon>
        <taxon>Polypedilum</taxon>
    </lineage>
</organism>
<dbReference type="EMBL" id="JADBJN010000003">
    <property type="protein sequence ID" value="KAG5672436.1"/>
    <property type="molecule type" value="Genomic_DNA"/>
</dbReference>
<sequence>MMLLEYDPKLLTVSQHSMLLVSSLTNRFLKFLTRFSGRRRVFERHNFQQSTFKSPKYYGHSHYFRNCKFNIVTTIVLWLLLSTIGVTAQLVWLCIDNLMQFNLLSYIDRLPPQK</sequence>
<reference evidence="2" key="1">
    <citation type="submission" date="2021-03" db="EMBL/GenBank/DDBJ databases">
        <title>Chromosome level genome of the anhydrobiotic midge Polypedilum vanderplanki.</title>
        <authorList>
            <person name="Yoshida Y."/>
            <person name="Kikawada T."/>
            <person name="Gusev O."/>
        </authorList>
    </citation>
    <scope>NUCLEOTIDE SEQUENCE</scope>
    <source>
        <strain evidence="2">NIAS01</strain>
        <tissue evidence="2">Whole body or cell culture</tissue>
    </source>
</reference>
<dbReference type="AlphaFoldDB" id="A0A9J6BRD6"/>
<protein>
    <submittedName>
        <fullName evidence="2">Uncharacterized protein</fullName>
    </submittedName>
</protein>
<evidence type="ECO:0000313" key="3">
    <source>
        <dbReference type="Proteomes" id="UP001107558"/>
    </source>
</evidence>
<name>A0A9J6BRD6_POLVA</name>
<gene>
    <name evidence="2" type="ORF">PVAND_002564</name>
</gene>
<feature type="transmembrane region" description="Helical" evidence="1">
    <location>
        <begin position="71"/>
        <end position="95"/>
    </location>
</feature>
<accession>A0A9J6BRD6</accession>
<evidence type="ECO:0000256" key="1">
    <source>
        <dbReference type="SAM" id="Phobius"/>
    </source>
</evidence>
<proteinExistence type="predicted"/>
<keyword evidence="1" id="KW-0472">Membrane</keyword>